<accession>A0A8X6JBY9</accession>
<protein>
    <submittedName>
        <fullName evidence="1">Uncharacterized protein</fullName>
    </submittedName>
</protein>
<keyword evidence="2" id="KW-1185">Reference proteome</keyword>
<name>A0A8X6JBY9_NEPPI</name>
<sequence length="122" mass="13883">MVKFAFPGYNVFLLKKGRKVASGILVGVKNITSNFEIIKPMGVNNIIINAAKKLIPRGRQKVFSCFWNGDLVQLKEECDELSHKVQEMQDPQVVIDWRRRNATLKREINGESELPLVNSSLK</sequence>
<dbReference type="Proteomes" id="UP000887013">
    <property type="component" value="Unassembled WGS sequence"/>
</dbReference>
<comment type="caution">
    <text evidence="1">The sequence shown here is derived from an EMBL/GenBank/DDBJ whole genome shotgun (WGS) entry which is preliminary data.</text>
</comment>
<gene>
    <name evidence="1" type="ORF">NPIL_462201</name>
</gene>
<dbReference type="EMBL" id="BMAW01092737">
    <property type="protein sequence ID" value="GFS56675.1"/>
    <property type="molecule type" value="Genomic_DNA"/>
</dbReference>
<reference evidence="1" key="1">
    <citation type="submission" date="2020-08" db="EMBL/GenBank/DDBJ databases">
        <title>Multicomponent nature underlies the extraordinary mechanical properties of spider dragline silk.</title>
        <authorList>
            <person name="Kono N."/>
            <person name="Nakamura H."/>
            <person name="Mori M."/>
            <person name="Yoshida Y."/>
            <person name="Ohtoshi R."/>
            <person name="Malay A.D."/>
            <person name="Moran D.A.P."/>
            <person name="Tomita M."/>
            <person name="Numata K."/>
            <person name="Arakawa K."/>
        </authorList>
    </citation>
    <scope>NUCLEOTIDE SEQUENCE</scope>
</reference>
<dbReference type="AlphaFoldDB" id="A0A8X6JBY9"/>
<organism evidence="1 2">
    <name type="scientific">Nephila pilipes</name>
    <name type="common">Giant wood spider</name>
    <name type="synonym">Nephila maculata</name>
    <dbReference type="NCBI Taxonomy" id="299642"/>
    <lineage>
        <taxon>Eukaryota</taxon>
        <taxon>Metazoa</taxon>
        <taxon>Ecdysozoa</taxon>
        <taxon>Arthropoda</taxon>
        <taxon>Chelicerata</taxon>
        <taxon>Arachnida</taxon>
        <taxon>Araneae</taxon>
        <taxon>Araneomorphae</taxon>
        <taxon>Entelegynae</taxon>
        <taxon>Araneoidea</taxon>
        <taxon>Nephilidae</taxon>
        <taxon>Nephila</taxon>
    </lineage>
</organism>
<proteinExistence type="predicted"/>
<evidence type="ECO:0000313" key="1">
    <source>
        <dbReference type="EMBL" id="GFS56675.1"/>
    </source>
</evidence>
<evidence type="ECO:0000313" key="2">
    <source>
        <dbReference type="Proteomes" id="UP000887013"/>
    </source>
</evidence>